<evidence type="ECO:0000313" key="8">
    <source>
        <dbReference type="EMBL" id="AHH02590.1"/>
    </source>
</evidence>
<keyword evidence="5" id="KW-0325">Glycoprotein</keyword>
<dbReference type="GO" id="GO:0052689">
    <property type="term" value="F:carboxylic ester hydrolase activity"/>
    <property type="evidence" value="ECO:0007669"/>
    <property type="project" value="UniProtKB-KW"/>
</dbReference>
<keyword evidence="6" id="KW-0732">Signal</keyword>
<keyword evidence="2" id="KW-0719">Serine esterase</keyword>
<name>A0A088BU35_HOLPA</name>
<dbReference type="InterPro" id="IPR050309">
    <property type="entry name" value="Type-B_Carboxylest/Lipase"/>
</dbReference>
<dbReference type="EC" id="3.1.1.-" evidence="6"/>
<dbReference type="Gene3D" id="3.40.50.1820">
    <property type="entry name" value="alpha/beta hydrolase"/>
    <property type="match status" value="1"/>
</dbReference>
<evidence type="ECO:0000256" key="3">
    <source>
        <dbReference type="ARBA" id="ARBA00022801"/>
    </source>
</evidence>
<evidence type="ECO:0000256" key="5">
    <source>
        <dbReference type="ARBA" id="ARBA00023180"/>
    </source>
</evidence>
<evidence type="ECO:0000259" key="7">
    <source>
        <dbReference type="Pfam" id="PF00135"/>
    </source>
</evidence>
<comment type="similarity">
    <text evidence="1 6">Belongs to the type-B carboxylesterase/lipase family.</text>
</comment>
<protein>
    <recommendedName>
        <fullName evidence="6">Carboxylic ester hydrolase</fullName>
        <ecNumber evidence="6">3.1.1.-</ecNumber>
    </recommendedName>
</protein>
<dbReference type="AlphaFoldDB" id="A0A088BU35"/>
<dbReference type="InterPro" id="IPR019826">
    <property type="entry name" value="Carboxylesterase_B_AS"/>
</dbReference>
<evidence type="ECO:0000256" key="1">
    <source>
        <dbReference type="ARBA" id="ARBA00005964"/>
    </source>
</evidence>
<evidence type="ECO:0000256" key="2">
    <source>
        <dbReference type="ARBA" id="ARBA00022487"/>
    </source>
</evidence>
<dbReference type="PANTHER" id="PTHR11559">
    <property type="entry name" value="CARBOXYLESTERASE"/>
    <property type="match status" value="1"/>
</dbReference>
<dbReference type="Pfam" id="PF00135">
    <property type="entry name" value="COesterase"/>
    <property type="match status" value="1"/>
</dbReference>
<evidence type="ECO:0000256" key="4">
    <source>
        <dbReference type="ARBA" id="ARBA00023157"/>
    </source>
</evidence>
<dbReference type="InterPro" id="IPR002018">
    <property type="entry name" value="CarbesteraseB"/>
</dbReference>
<evidence type="ECO:0000256" key="6">
    <source>
        <dbReference type="RuleBase" id="RU361235"/>
    </source>
</evidence>
<organism evidence="8">
    <name type="scientific">Holotrichia parallela</name>
    <name type="common">Dark black chafer beetle</name>
    <name type="synonym">Pedinotrichia parallela</name>
    <dbReference type="NCBI Taxonomy" id="93412"/>
    <lineage>
        <taxon>Eukaryota</taxon>
        <taxon>Metazoa</taxon>
        <taxon>Ecdysozoa</taxon>
        <taxon>Arthropoda</taxon>
        <taxon>Hexapoda</taxon>
        <taxon>Insecta</taxon>
        <taxon>Pterygota</taxon>
        <taxon>Neoptera</taxon>
        <taxon>Endopterygota</taxon>
        <taxon>Coleoptera</taxon>
        <taxon>Polyphaga</taxon>
        <taxon>Scarabaeiformia</taxon>
        <taxon>Scarabaeidae</taxon>
        <taxon>Melolonthinae</taxon>
        <taxon>Holotrichia</taxon>
    </lineage>
</organism>
<sequence>MNNLNRIIIFALFHMCACQEYIVEIDQGRLSGAAGYDRYGGIYYSFLSIPYAKPPVGELRFKEPQPADSWSGILDATVDLPQCSQFGVDNEDCLYLNVHTPQAPSDSYDDLMDVLVFIHGGGFNAGDGRKSSVGPEFLMPENVVLVSINYRLGIFGSFNLDDASLGYPGNLLMKDQVLALKWVQSNIAKFGGNPDSVTISGQSAGGASVHYLILSPLATGLFHKAIIQSATAISPFSIGLPNNGIFLAEVLDITTTNATEMLNELHSRSVSEINEAQRTVGSMVFSNSWGSIAFPIVEQEMEGQSVFLPDEPLSMIQQGTYNHVPMLIGYTSIDGAVFTLLDPEGIFQFPSDLGIEIWSQEAVDLLNRMHEFYVKSEFFEHPLIQQYTDVYFGYPAYRTAREHKRTTNSSIHFYRFSADTELNFVKPILGFSDVEGALHGDELSYIFNTTYHSSFPIQSGSVEDLAIDRVVKLWTNFAKHADPTPDDSSTNSEWSPLTDDAFNYVDIGSIETVLGVDPDSRSMQFWNEIYSEVF</sequence>
<reference evidence="8" key="1">
    <citation type="submission" date="2013-03" db="EMBL/GenBank/DDBJ databases">
        <title>Characterization and cDNA cloning of midgut carboxypeptidase from from Larval Holotrichia parallela (Coleoptera: Scarabaeidae).</title>
        <authorList>
            <person name="Zhao D."/>
            <person name="Guo W."/>
            <person name="Xu D."/>
        </authorList>
    </citation>
    <scope>NUCLEOTIDE SEQUENCE</scope>
</reference>
<feature type="signal peptide" evidence="6">
    <location>
        <begin position="1"/>
        <end position="18"/>
    </location>
</feature>
<proteinExistence type="evidence at transcript level"/>
<accession>A0A088BU35</accession>
<dbReference type="EMBL" id="KC703972">
    <property type="protein sequence ID" value="AHH02590.1"/>
    <property type="molecule type" value="mRNA"/>
</dbReference>
<feature type="chain" id="PRO_5005106638" description="Carboxylic ester hydrolase" evidence="6">
    <location>
        <begin position="19"/>
        <end position="534"/>
    </location>
</feature>
<feature type="domain" description="Carboxylesterase type B" evidence="7">
    <location>
        <begin position="20"/>
        <end position="526"/>
    </location>
</feature>
<dbReference type="InterPro" id="IPR029058">
    <property type="entry name" value="AB_hydrolase_fold"/>
</dbReference>
<keyword evidence="4" id="KW-1015">Disulfide bond</keyword>
<keyword evidence="3 6" id="KW-0378">Hydrolase</keyword>
<dbReference type="ESTHER" id="9scar-a0a088bu35">
    <property type="family name" value="Carb_B_Arthropoda"/>
</dbReference>
<dbReference type="PROSITE" id="PS00122">
    <property type="entry name" value="CARBOXYLESTERASE_B_1"/>
    <property type="match status" value="1"/>
</dbReference>
<dbReference type="SUPFAM" id="SSF53474">
    <property type="entry name" value="alpha/beta-Hydrolases"/>
    <property type="match status" value="1"/>
</dbReference>